<keyword evidence="3" id="KW-1185">Reference proteome</keyword>
<feature type="compositionally biased region" description="Polar residues" evidence="1">
    <location>
        <begin position="351"/>
        <end position="362"/>
    </location>
</feature>
<name>A0A917BDQ0_9MICO</name>
<dbReference type="InterPro" id="IPR018721">
    <property type="entry name" value="DUF2252"/>
</dbReference>
<evidence type="ECO:0000313" key="2">
    <source>
        <dbReference type="EMBL" id="GGF34882.1"/>
    </source>
</evidence>
<evidence type="ECO:0000256" key="1">
    <source>
        <dbReference type="SAM" id="MobiDB-lite"/>
    </source>
</evidence>
<feature type="region of interest" description="Disordered" evidence="1">
    <location>
        <begin position="443"/>
        <end position="489"/>
    </location>
</feature>
<dbReference type="Proteomes" id="UP000598775">
    <property type="component" value="Unassembled WGS sequence"/>
</dbReference>
<proteinExistence type="predicted"/>
<dbReference type="EMBL" id="BMGP01000005">
    <property type="protein sequence ID" value="GGF34882.1"/>
    <property type="molecule type" value="Genomic_DNA"/>
</dbReference>
<reference evidence="2 3" key="1">
    <citation type="journal article" date="2014" name="Int. J. Syst. Evol. Microbiol.">
        <title>Complete genome sequence of Corynebacterium casei LMG S-19264T (=DSM 44701T), isolated from a smear-ripened cheese.</title>
        <authorList>
            <consortium name="US DOE Joint Genome Institute (JGI-PGF)"/>
            <person name="Walter F."/>
            <person name="Albersmeier A."/>
            <person name="Kalinowski J."/>
            <person name="Ruckert C."/>
        </authorList>
    </citation>
    <scope>NUCLEOTIDE SEQUENCE [LARGE SCALE GENOMIC DNA]</scope>
    <source>
        <strain evidence="2 3">CGMCC 1.12976</strain>
    </source>
</reference>
<accession>A0A917BDQ0</accession>
<comment type="caution">
    <text evidence="2">The sequence shown here is derived from an EMBL/GenBank/DDBJ whole genome shotgun (WGS) entry which is preliminary data.</text>
</comment>
<dbReference type="PANTHER" id="PTHR39441:SF1">
    <property type="entry name" value="DUF2252 DOMAIN-CONTAINING PROTEIN"/>
    <property type="match status" value="1"/>
</dbReference>
<feature type="compositionally biased region" description="Basic and acidic residues" evidence="1">
    <location>
        <begin position="464"/>
        <end position="474"/>
    </location>
</feature>
<evidence type="ECO:0008006" key="4">
    <source>
        <dbReference type="Google" id="ProtNLM"/>
    </source>
</evidence>
<feature type="compositionally biased region" description="Low complexity" evidence="1">
    <location>
        <begin position="328"/>
        <end position="348"/>
    </location>
</feature>
<sequence>MTISKWNLEEPDDRVSQAEAFARGKALRKEVPRRLHAEYIADPHRDPLGILNQQAESRLQELIPLRNERMLTSPFAFYRGTAGIMAADLRDEPNTGLRVVSCGDAHVSNFGLFASPQRTMVFDLNDFDEAAVAPWEWDVKRLVASVVVGARESNFSEANVRLAARAAAKAYREGLADMMQLTVLERYYFRIDTEAPDPYLDSAAQKVLDKATGQARKRTSEAFIEKIAERGDDGRLLIREDPPVLTHIPDATEELVLELFEQYKRAVPADIALLLGHFTVTDVVMRVVGVGSVGTRCYILILTGPQGESLVLQIKEAQVPASRRRSSRATSAPQRSSTTRSPPGRSPTLPNPSQTFTPSRQPTEAEITKSRPPAPFWATHCDRSWVAPREVLGGAGSDAREDLGDGGGSGWHVQHVDGVSGLDGAGLHHAKVEAGSLGFGEPFDPAAGIRTAHPAGERGAGSSRRRDLDHDGRADAPLLPHARGTQVEP</sequence>
<protein>
    <recommendedName>
        <fullName evidence="4">DUF2252 domain-containing protein</fullName>
    </recommendedName>
</protein>
<dbReference type="PANTHER" id="PTHR39441">
    <property type="entry name" value="DUF2252 DOMAIN-CONTAINING PROTEIN"/>
    <property type="match status" value="1"/>
</dbReference>
<dbReference type="Pfam" id="PF10009">
    <property type="entry name" value="DUF2252"/>
    <property type="match status" value="1"/>
</dbReference>
<organism evidence="2 3">
    <name type="scientific">Subtercola lobariae</name>
    <dbReference type="NCBI Taxonomy" id="1588641"/>
    <lineage>
        <taxon>Bacteria</taxon>
        <taxon>Bacillati</taxon>
        <taxon>Actinomycetota</taxon>
        <taxon>Actinomycetes</taxon>
        <taxon>Micrococcales</taxon>
        <taxon>Microbacteriaceae</taxon>
        <taxon>Subtercola</taxon>
    </lineage>
</organism>
<evidence type="ECO:0000313" key="3">
    <source>
        <dbReference type="Proteomes" id="UP000598775"/>
    </source>
</evidence>
<gene>
    <name evidence="2" type="ORF">GCM10011399_29950</name>
</gene>
<feature type="region of interest" description="Disordered" evidence="1">
    <location>
        <begin position="321"/>
        <end position="376"/>
    </location>
</feature>
<dbReference type="AlphaFoldDB" id="A0A917BDQ0"/>